<dbReference type="EMBL" id="JAQQBR010001832">
    <property type="protein sequence ID" value="KAK0167051.1"/>
    <property type="molecule type" value="Genomic_DNA"/>
</dbReference>
<evidence type="ECO:0000313" key="2">
    <source>
        <dbReference type="Proteomes" id="UP001168972"/>
    </source>
</evidence>
<dbReference type="Proteomes" id="UP001168972">
    <property type="component" value="Unassembled WGS sequence"/>
</dbReference>
<proteinExistence type="predicted"/>
<reference evidence="1" key="2">
    <citation type="submission" date="2023-03" db="EMBL/GenBank/DDBJ databases">
        <authorList>
            <person name="Inwood S.N."/>
            <person name="Skelly J.G."/>
            <person name="Guhlin J."/>
            <person name="Harrop T.W.R."/>
            <person name="Goldson S.G."/>
            <person name="Dearden P.K."/>
        </authorList>
    </citation>
    <scope>NUCLEOTIDE SEQUENCE</scope>
    <source>
        <strain evidence="1">Lincoln</strain>
        <tissue evidence="1">Whole body</tissue>
    </source>
</reference>
<sequence length="115" mass="13035">MYTTVGIKENRARQKMEVRKVAPCASWSCAAVAATMRLWNNYSQYIVSRPVCLLEAPLASSPTKWITTRYRAGVRMKTDASVWNIYMNTEPTPPTEVSYEHGPNADVVVPPMRRL</sequence>
<protein>
    <submittedName>
        <fullName evidence="1">Uncharacterized protein</fullName>
    </submittedName>
</protein>
<organism evidence="1 2">
    <name type="scientific">Microctonus hyperodae</name>
    <name type="common">Parasitoid wasp</name>
    <dbReference type="NCBI Taxonomy" id="165561"/>
    <lineage>
        <taxon>Eukaryota</taxon>
        <taxon>Metazoa</taxon>
        <taxon>Ecdysozoa</taxon>
        <taxon>Arthropoda</taxon>
        <taxon>Hexapoda</taxon>
        <taxon>Insecta</taxon>
        <taxon>Pterygota</taxon>
        <taxon>Neoptera</taxon>
        <taxon>Endopterygota</taxon>
        <taxon>Hymenoptera</taxon>
        <taxon>Apocrita</taxon>
        <taxon>Ichneumonoidea</taxon>
        <taxon>Braconidae</taxon>
        <taxon>Euphorinae</taxon>
        <taxon>Microctonus</taxon>
    </lineage>
</organism>
<keyword evidence="2" id="KW-1185">Reference proteome</keyword>
<reference evidence="1" key="1">
    <citation type="journal article" date="2023" name="bioRxiv">
        <title>Scaffold-level genome assemblies of two parasitoid biocontrol wasps reveal the parthenogenesis mechanism and an associated novel virus.</title>
        <authorList>
            <person name="Inwood S."/>
            <person name="Skelly J."/>
            <person name="Guhlin J."/>
            <person name="Harrop T."/>
            <person name="Goldson S."/>
            <person name="Dearden P."/>
        </authorList>
    </citation>
    <scope>NUCLEOTIDE SEQUENCE</scope>
    <source>
        <strain evidence="1">Lincoln</strain>
        <tissue evidence="1">Whole body</tissue>
    </source>
</reference>
<comment type="caution">
    <text evidence="1">The sequence shown here is derived from an EMBL/GenBank/DDBJ whole genome shotgun (WGS) entry which is preliminary data.</text>
</comment>
<gene>
    <name evidence="1" type="ORF">PV327_004498</name>
</gene>
<accession>A0AA39KMR6</accession>
<name>A0AA39KMR6_MICHY</name>
<dbReference type="AlphaFoldDB" id="A0AA39KMR6"/>
<evidence type="ECO:0000313" key="1">
    <source>
        <dbReference type="EMBL" id="KAK0167051.1"/>
    </source>
</evidence>